<evidence type="ECO:0000256" key="1">
    <source>
        <dbReference type="SAM" id="MobiDB-lite"/>
    </source>
</evidence>
<dbReference type="PROSITE" id="PS01010">
    <property type="entry name" value="CRISP_2"/>
    <property type="match status" value="1"/>
</dbReference>
<organism evidence="2 3">
    <name type="scientific">Penaeus vannamei</name>
    <name type="common">Whiteleg shrimp</name>
    <name type="synonym">Litopenaeus vannamei</name>
    <dbReference type="NCBI Taxonomy" id="6689"/>
    <lineage>
        <taxon>Eukaryota</taxon>
        <taxon>Metazoa</taxon>
        <taxon>Ecdysozoa</taxon>
        <taxon>Arthropoda</taxon>
        <taxon>Crustacea</taxon>
        <taxon>Multicrustacea</taxon>
        <taxon>Malacostraca</taxon>
        <taxon>Eumalacostraca</taxon>
        <taxon>Eucarida</taxon>
        <taxon>Decapoda</taxon>
        <taxon>Dendrobranchiata</taxon>
        <taxon>Penaeoidea</taxon>
        <taxon>Penaeidae</taxon>
        <taxon>Penaeus</taxon>
    </lineage>
</organism>
<evidence type="ECO:0000313" key="2">
    <source>
        <dbReference type="EMBL" id="ROT72438.1"/>
    </source>
</evidence>
<feature type="region of interest" description="Disordered" evidence="1">
    <location>
        <begin position="88"/>
        <end position="109"/>
    </location>
</feature>
<gene>
    <name evidence="2" type="ORF">C7M84_009179</name>
</gene>
<dbReference type="OrthoDB" id="414826at2759"/>
<evidence type="ECO:0000313" key="3">
    <source>
        <dbReference type="Proteomes" id="UP000283509"/>
    </source>
</evidence>
<dbReference type="Proteomes" id="UP000283509">
    <property type="component" value="Unassembled WGS sequence"/>
</dbReference>
<dbReference type="EMBL" id="QCYY01002157">
    <property type="protein sequence ID" value="ROT72438.1"/>
    <property type="molecule type" value="Genomic_DNA"/>
</dbReference>
<dbReference type="Gene3D" id="3.40.33.10">
    <property type="entry name" value="CAP"/>
    <property type="match status" value="1"/>
</dbReference>
<proteinExistence type="predicted"/>
<dbReference type="InterPro" id="IPR018244">
    <property type="entry name" value="Allrgn_V5/Tpx1_CS"/>
</dbReference>
<reference evidence="2 3" key="1">
    <citation type="submission" date="2018-04" db="EMBL/GenBank/DDBJ databases">
        <authorList>
            <person name="Zhang X."/>
            <person name="Yuan J."/>
            <person name="Li F."/>
            <person name="Xiang J."/>
        </authorList>
    </citation>
    <scope>NUCLEOTIDE SEQUENCE [LARGE SCALE GENOMIC DNA]</scope>
    <source>
        <tissue evidence="2">Muscle</tissue>
    </source>
</reference>
<dbReference type="AlphaFoldDB" id="A0A423T7K3"/>
<protein>
    <submittedName>
        <fullName evidence="2">SCP-like extracellular domain containing protein 1</fullName>
    </submittedName>
</protein>
<keyword evidence="3" id="KW-1185">Reference proteome</keyword>
<reference evidence="2 3" key="2">
    <citation type="submission" date="2019-01" db="EMBL/GenBank/DDBJ databases">
        <title>The decoding of complex shrimp genome reveals the adaptation for benthos swimmer, frequently molting mechanism and breeding impact on genome.</title>
        <authorList>
            <person name="Sun Y."/>
            <person name="Gao Y."/>
            <person name="Yu Y."/>
        </authorList>
    </citation>
    <scope>NUCLEOTIDE SEQUENCE [LARGE SCALE GENOMIC DNA]</scope>
    <source>
        <tissue evidence="2">Muscle</tissue>
    </source>
</reference>
<accession>A0A423T7K3</accession>
<name>A0A423T7K3_PENVA</name>
<sequence>MFQEDGWWKKLYTCNYGPGGNIILSQMYRRGSPCSACPAGTSCSLQYPGLCGPATTSAFATNQVFQQRTGPPAVRPNIFPQFFADNQETEQQEFEPAETEVEPAEVEEPQEQEFIPFTGVQPQVSDLMPFLQRAGMNTQVIRTASLASVQGIINNLPVGLRPIVLFRSGSGHLTELDAQTLLPLRRVGRSTTTKLPNKEPSVLLTCDLDVSPCNIKPVGGVWSKGNTEAEGNFNQVQLNAGEGSQVVVQELVSAPTTDAICVGLSHWRSLLPEAELNGTLPDVQIGVMPLRGEVSRLPLAGASGVWEMSRVSFNNITTPFQMLLTLGPTMDASKVAVDALQVTDGSCCMSGEC</sequence>
<dbReference type="GO" id="GO:0005576">
    <property type="term" value="C:extracellular region"/>
    <property type="evidence" value="ECO:0007669"/>
    <property type="project" value="InterPro"/>
</dbReference>
<dbReference type="InterPro" id="IPR035940">
    <property type="entry name" value="CAP_sf"/>
</dbReference>
<comment type="caution">
    <text evidence="2">The sequence shown here is derived from an EMBL/GenBank/DDBJ whole genome shotgun (WGS) entry which is preliminary data.</text>
</comment>